<evidence type="ECO:0000256" key="1">
    <source>
        <dbReference type="ARBA" id="ARBA00022801"/>
    </source>
</evidence>
<dbReference type="InterPro" id="IPR029058">
    <property type="entry name" value="AB_hydrolase_fold"/>
</dbReference>
<feature type="domain" description="Alpha/beta hydrolase fold-3" evidence="2">
    <location>
        <begin position="116"/>
        <end position="314"/>
    </location>
</feature>
<dbReference type="InterPro" id="IPR050300">
    <property type="entry name" value="GDXG_lipolytic_enzyme"/>
</dbReference>
<keyword evidence="1" id="KW-0378">Hydrolase</keyword>
<dbReference type="Pfam" id="PF07859">
    <property type="entry name" value="Abhydrolase_3"/>
    <property type="match status" value="1"/>
</dbReference>
<dbReference type="PANTHER" id="PTHR48081">
    <property type="entry name" value="AB HYDROLASE SUPERFAMILY PROTEIN C4A8.06C"/>
    <property type="match status" value="1"/>
</dbReference>
<dbReference type="SUPFAM" id="SSF53474">
    <property type="entry name" value="alpha/beta-Hydrolases"/>
    <property type="match status" value="1"/>
</dbReference>
<dbReference type="PANTHER" id="PTHR48081:SF8">
    <property type="entry name" value="ALPHA_BETA HYDROLASE FOLD-3 DOMAIN-CONTAINING PROTEIN-RELATED"/>
    <property type="match status" value="1"/>
</dbReference>
<sequence>MLSTGSDASLFYLPFFAARYLRPEHRQDPKWTYRQAIANTVLKVGLKLFTRFNARPGVSLKSRRLGDRFQLVHPAQKDFYMGVAEDKHVKPETIGATWYPKQFDPNAPVPDGEYVVLHLHGGSYIMGDGRPSSHRFMIKNILQHTPASYVFSVQYRLAGQPNCRFPAQLQDAISAYCYLIQDLCIPPSQIILNGDSSGGHLVLALLRYITQFNDFDTLPPPKYSWIWSPWCDVPASLSTDAWLQSPNYKTECIPACFPAYGASLFIGDLEITSSIEEYLVPLKHPFVLPSPIFLAAGGREVLCQDVKDLAHCFYDFPGNEFSVDLYIEHSVPHDVLMIGWIAGFQIEAINCVMEAGESLEYLCEAEKENLPKLIKMPDA</sequence>
<organism evidence="3 4">
    <name type="scientific">Penicillium angulare</name>
    <dbReference type="NCBI Taxonomy" id="116970"/>
    <lineage>
        <taxon>Eukaryota</taxon>
        <taxon>Fungi</taxon>
        <taxon>Dikarya</taxon>
        <taxon>Ascomycota</taxon>
        <taxon>Pezizomycotina</taxon>
        <taxon>Eurotiomycetes</taxon>
        <taxon>Eurotiomycetidae</taxon>
        <taxon>Eurotiales</taxon>
        <taxon>Aspergillaceae</taxon>
        <taxon>Penicillium</taxon>
    </lineage>
</organism>
<dbReference type="GO" id="GO:0016787">
    <property type="term" value="F:hydrolase activity"/>
    <property type="evidence" value="ECO:0007669"/>
    <property type="project" value="UniProtKB-KW"/>
</dbReference>
<dbReference type="OrthoDB" id="2152029at2759"/>
<evidence type="ECO:0000313" key="4">
    <source>
        <dbReference type="Proteomes" id="UP001149165"/>
    </source>
</evidence>
<evidence type="ECO:0000313" key="3">
    <source>
        <dbReference type="EMBL" id="KAJ5115805.1"/>
    </source>
</evidence>
<reference evidence="3" key="1">
    <citation type="submission" date="2022-11" db="EMBL/GenBank/DDBJ databases">
        <authorList>
            <person name="Petersen C."/>
        </authorList>
    </citation>
    <scope>NUCLEOTIDE SEQUENCE</scope>
    <source>
        <strain evidence="3">IBT 30069</strain>
    </source>
</reference>
<dbReference type="AlphaFoldDB" id="A0A9W9KRV8"/>
<comment type="caution">
    <text evidence="3">The sequence shown here is derived from an EMBL/GenBank/DDBJ whole genome shotgun (WGS) entry which is preliminary data.</text>
</comment>
<dbReference type="InterPro" id="IPR013094">
    <property type="entry name" value="AB_hydrolase_3"/>
</dbReference>
<reference evidence="3" key="2">
    <citation type="journal article" date="2023" name="IMA Fungus">
        <title>Comparative genomic study of the Penicillium genus elucidates a diverse pangenome and 15 lateral gene transfer events.</title>
        <authorList>
            <person name="Petersen C."/>
            <person name="Sorensen T."/>
            <person name="Nielsen M.R."/>
            <person name="Sondergaard T.E."/>
            <person name="Sorensen J.L."/>
            <person name="Fitzpatrick D.A."/>
            <person name="Frisvad J.C."/>
            <person name="Nielsen K.L."/>
        </authorList>
    </citation>
    <scope>NUCLEOTIDE SEQUENCE</scope>
    <source>
        <strain evidence="3">IBT 30069</strain>
    </source>
</reference>
<proteinExistence type="predicted"/>
<protein>
    <submittedName>
        <fullName evidence="3">Alpha/beta-hydrolase</fullName>
    </submittedName>
</protein>
<gene>
    <name evidence="3" type="ORF">N7456_000153</name>
</gene>
<dbReference type="GO" id="GO:0017000">
    <property type="term" value="P:antibiotic biosynthetic process"/>
    <property type="evidence" value="ECO:0007669"/>
    <property type="project" value="UniProtKB-ARBA"/>
</dbReference>
<keyword evidence="4" id="KW-1185">Reference proteome</keyword>
<name>A0A9W9KRV8_9EURO</name>
<dbReference type="Gene3D" id="3.40.50.1820">
    <property type="entry name" value="alpha/beta hydrolase"/>
    <property type="match status" value="1"/>
</dbReference>
<accession>A0A9W9KRV8</accession>
<dbReference type="EMBL" id="JAPQKH010000001">
    <property type="protein sequence ID" value="KAJ5115805.1"/>
    <property type="molecule type" value="Genomic_DNA"/>
</dbReference>
<dbReference type="Proteomes" id="UP001149165">
    <property type="component" value="Unassembled WGS sequence"/>
</dbReference>
<evidence type="ECO:0000259" key="2">
    <source>
        <dbReference type="Pfam" id="PF07859"/>
    </source>
</evidence>
<dbReference type="GO" id="GO:0072330">
    <property type="term" value="P:monocarboxylic acid biosynthetic process"/>
    <property type="evidence" value="ECO:0007669"/>
    <property type="project" value="UniProtKB-ARBA"/>
</dbReference>